<protein>
    <submittedName>
        <fullName evidence="1">Uncharacterized protein</fullName>
    </submittedName>
</protein>
<organism evidence="1">
    <name type="scientific">Lepeophtheirus salmonis</name>
    <name type="common">Salmon louse</name>
    <name type="synonym">Caligus salmonis</name>
    <dbReference type="NCBI Taxonomy" id="72036"/>
    <lineage>
        <taxon>Eukaryota</taxon>
        <taxon>Metazoa</taxon>
        <taxon>Ecdysozoa</taxon>
        <taxon>Arthropoda</taxon>
        <taxon>Crustacea</taxon>
        <taxon>Multicrustacea</taxon>
        <taxon>Hexanauplia</taxon>
        <taxon>Copepoda</taxon>
        <taxon>Siphonostomatoida</taxon>
        <taxon>Caligidae</taxon>
        <taxon>Lepeophtheirus</taxon>
    </lineage>
</organism>
<accession>A0A0K2US67</accession>
<name>A0A0K2US67_LEPSM</name>
<evidence type="ECO:0000313" key="1">
    <source>
        <dbReference type="EMBL" id="CDW41119.1"/>
    </source>
</evidence>
<proteinExistence type="predicted"/>
<dbReference type="EMBL" id="HACA01023758">
    <property type="protein sequence ID" value="CDW41119.1"/>
    <property type="molecule type" value="Transcribed_RNA"/>
</dbReference>
<sequence length="21" mass="2516">MIWRKQLVKSKRGEDLQSLLS</sequence>
<dbReference type="AlphaFoldDB" id="A0A0K2US67"/>
<reference evidence="1" key="1">
    <citation type="submission" date="2014-05" db="EMBL/GenBank/DDBJ databases">
        <authorList>
            <person name="Chronopoulou M."/>
        </authorList>
    </citation>
    <scope>NUCLEOTIDE SEQUENCE</scope>
    <source>
        <tissue evidence="1">Whole organism</tissue>
    </source>
</reference>